<comment type="similarity">
    <text evidence="1">Belongs to the protein kinase superfamily. ADCK protein kinase family.</text>
</comment>
<dbReference type="Gene3D" id="1.10.510.10">
    <property type="entry name" value="Transferase(Phosphotransferase) domain 1"/>
    <property type="match status" value="1"/>
</dbReference>
<dbReference type="Proteomes" id="UP001530293">
    <property type="component" value="Unassembled WGS sequence"/>
</dbReference>
<dbReference type="SUPFAM" id="SSF56112">
    <property type="entry name" value="Protein kinase-like (PK-like)"/>
    <property type="match status" value="1"/>
</dbReference>
<evidence type="ECO:0000313" key="4">
    <source>
        <dbReference type="EMBL" id="KAL3766431.1"/>
    </source>
</evidence>
<evidence type="ECO:0000313" key="5">
    <source>
        <dbReference type="Proteomes" id="UP001530293"/>
    </source>
</evidence>
<reference evidence="4 5" key="1">
    <citation type="submission" date="2024-10" db="EMBL/GenBank/DDBJ databases">
        <title>Updated reference genomes for cyclostephanoid diatoms.</title>
        <authorList>
            <person name="Roberts W.R."/>
            <person name="Alverson A.J."/>
        </authorList>
    </citation>
    <scope>NUCLEOTIDE SEQUENCE [LARGE SCALE GENOMIC DNA]</scope>
    <source>
        <strain evidence="4 5">AJA232-27</strain>
    </source>
</reference>
<feature type="compositionally biased region" description="Low complexity" evidence="2">
    <location>
        <begin position="472"/>
        <end position="489"/>
    </location>
</feature>
<dbReference type="PANTHER" id="PTHR45890:SF1">
    <property type="entry name" value="AARF DOMAIN CONTAINING KINASE 2"/>
    <property type="match status" value="1"/>
</dbReference>
<protein>
    <recommendedName>
        <fullName evidence="3">Protein kinase domain-containing protein</fullName>
    </recommendedName>
</protein>
<dbReference type="AlphaFoldDB" id="A0ABD3MWT9"/>
<dbReference type="InterPro" id="IPR052402">
    <property type="entry name" value="ADCK_kinase"/>
</dbReference>
<feature type="non-terminal residue" evidence="4">
    <location>
        <position position="1"/>
    </location>
</feature>
<evidence type="ECO:0000256" key="1">
    <source>
        <dbReference type="ARBA" id="ARBA00009670"/>
    </source>
</evidence>
<evidence type="ECO:0000256" key="2">
    <source>
        <dbReference type="SAM" id="MobiDB-lite"/>
    </source>
</evidence>
<accession>A0ABD3MWT9</accession>
<dbReference type="PROSITE" id="PS50011">
    <property type="entry name" value="PROTEIN_KINASE_DOM"/>
    <property type="match status" value="1"/>
</dbReference>
<feature type="region of interest" description="Disordered" evidence="2">
    <location>
        <begin position="217"/>
        <end position="240"/>
    </location>
</feature>
<dbReference type="InterPro" id="IPR044095">
    <property type="entry name" value="ADCK2_dom"/>
</dbReference>
<dbReference type="InterPro" id="IPR004147">
    <property type="entry name" value="ABC1_dom"/>
</dbReference>
<feature type="region of interest" description="Disordered" evidence="2">
    <location>
        <begin position="23"/>
        <end position="51"/>
    </location>
</feature>
<dbReference type="PANTHER" id="PTHR45890">
    <property type="entry name" value="AARF DOMAIN CONTAINING KINASE 2 (PREDICTED)"/>
    <property type="match status" value="1"/>
</dbReference>
<gene>
    <name evidence="4" type="ORF">ACHAWU_007466</name>
</gene>
<feature type="region of interest" description="Disordered" evidence="2">
    <location>
        <begin position="438"/>
        <end position="492"/>
    </location>
</feature>
<feature type="compositionally biased region" description="Low complexity" evidence="2">
    <location>
        <begin position="217"/>
        <end position="233"/>
    </location>
</feature>
<feature type="domain" description="Protein kinase" evidence="3">
    <location>
        <begin position="489"/>
        <end position="833"/>
    </location>
</feature>
<dbReference type="CDD" id="cd13971">
    <property type="entry name" value="ADCK2-like"/>
    <property type="match status" value="1"/>
</dbReference>
<evidence type="ECO:0000259" key="3">
    <source>
        <dbReference type="PROSITE" id="PS50011"/>
    </source>
</evidence>
<name>A0ABD3MWT9_9STRA</name>
<dbReference type="InterPro" id="IPR011009">
    <property type="entry name" value="Kinase-like_dom_sf"/>
</dbReference>
<feature type="compositionally biased region" description="Low complexity" evidence="2">
    <location>
        <begin position="38"/>
        <end position="47"/>
    </location>
</feature>
<dbReference type="EMBL" id="JALLBG020000085">
    <property type="protein sequence ID" value="KAL3766431.1"/>
    <property type="molecule type" value="Genomic_DNA"/>
</dbReference>
<feature type="region of interest" description="Disordered" evidence="2">
    <location>
        <begin position="304"/>
        <end position="350"/>
    </location>
</feature>
<dbReference type="Pfam" id="PF03109">
    <property type="entry name" value="ABC1"/>
    <property type="match status" value="1"/>
</dbReference>
<proteinExistence type="inferred from homology"/>
<feature type="compositionally biased region" description="Acidic residues" evidence="2">
    <location>
        <begin position="438"/>
        <end position="449"/>
    </location>
</feature>
<comment type="caution">
    <text evidence="4">The sequence shown here is derived from an EMBL/GenBank/DDBJ whole genome shotgun (WGS) entry which is preliminary data.</text>
</comment>
<organism evidence="4 5">
    <name type="scientific">Discostella pseudostelligera</name>
    <dbReference type="NCBI Taxonomy" id="259834"/>
    <lineage>
        <taxon>Eukaryota</taxon>
        <taxon>Sar</taxon>
        <taxon>Stramenopiles</taxon>
        <taxon>Ochrophyta</taxon>
        <taxon>Bacillariophyta</taxon>
        <taxon>Coscinodiscophyceae</taxon>
        <taxon>Thalassiosirophycidae</taxon>
        <taxon>Stephanodiscales</taxon>
        <taxon>Stephanodiscaceae</taxon>
        <taxon>Discostella</taxon>
    </lineage>
</organism>
<sequence>HLHSAIIPAFSSALPTVAATSADSSDTALPFNGKDSPSTTTSTTTTTVPSRNSDHELLFSRRVQSNISRIYARRIINKARLERQHPWWRGEEEDVTTACSSINNNNTRASTMREGVSGTTSTTSSSWKNNLLSETLLSLIKLQEKMEKFQSFSNSSSSLSADYFTTTAHGKWLLDLLDQPQLRPASSTLMMVAQCESNAKQRTLDTYNALSSSTVMASSSSRWGGSNSSSSNTSKDKPAEWNDDIDLVQKRHEFGQQISPLSHTTRFQRWGMALKRIATLSMLVAPLGVLVPLNYIVGNVAAGGGDGGSDVAVDDEEGSNTTTDERGMEPTAPPEQLQARQPPPPPSALQQYHQRLSTLTWDYALWAIETAGPTYIKLVQWASTRHDLFSPEFVSHFTKLQDETRGHSWKETEMTLVRSFGKDWRNVLSFDKVIDDGISMEEDGGETDGIEGGRLKRTGGAANRERQKRLFSSTSATTTPSSSSSSSSSVPTIPIGSGCVAQVYKARLTTHHGLHPPGTSVAVKVQHPRILEKVCLDFYILNKVASFLEYIPYLNLDYLSMKDSVDQFRDIMLPQLDLRVEAHNLQRFRRDFEGDTQIAFPEPFLGLTTREVLVERFVEGEPMLNFVLKEDEYHSKKDRRELATIGLETVMKMIFLHDFVHADLHPGNMIVDRNKNARGNPLRIHMIDCGLTVELGERDHKNLVKILGSLIKRDGYAAGALMVDTAKKCQATELDVELFCKGIEKICLDDEDNNFLESVGDYITDICYLACKHKVKLEAAFINAALACEIMEGLASSLYPDMQVQTVALPMVLKAEMMHGLKGLPSPRLWSLK</sequence>
<dbReference type="InterPro" id="IPR000719">
    <property type="entry name" value="Prot_kinase_dom"/>
</dbReference>
<keyword evidence="5" id="KW-1185">Reference proteome</keyword>
<feature type="region of interest" description="Disordered" evidence="2">
    <location>
        <begin position="102"/>
        <end position="124"/>
    </location>
</feature>